<reference evidence="2 3" key="1">
    <citation type="submission" date="2020-04" db="EMBL/GenBank/DDBJ databases">
        <title>Chromosome-level genome assembly of a cyprinid fish Onychostoma macrolepis by integration of Nanopore Sequencing, Bionano and Hi-C technology.</title>
        <authorList>
            <person name="Wang D."/>
        </authorList>
    </citation>
    <scope>NUCLEOTIDE SEQUENCE [LARGE SCALE GENOMIC DNA]</scope>
    <source>
        <strain evidence="2">SWU-2019</strain>
        <tissue evidence="2">Muscle</tissue>
    </source>
</reference>
<evidence type="ECO:0000313" key="3">
    <source>
        <dbReference type="Proteomes" id="UP000579812"/>
    </source>
</evidence>
<name>A0A7J6BTN7_9TELE</name>
<evidence type="ECO:0000313" key="2">
    <source>
        <dbReference type="EMBL" id="KAF4098328.1"/>
    </source>
</evidence>
<protein>
    <submittedName>
        <fullName evidence="2">Uncharacterized protein</fullName>
    </submittedName>
</protein>
<gene>
    <name evidence="2" type="ORF">G5714_020358</name>
</gene>
<organism evidence="2 3">
    <name type="scientific">Onychostoma macrolepis</name>
    <dbReference type="NCBI Taxonomy" id="369639"/>
    <lineage>
        <taxon>Eukaryota</taxon>
        <taxon>Metazoa</taxon>
        <taxon>Chordata</taxon>
        <taxon>Craniata</taxon>
        <taxon>Vertebrata</taxon>
        <taxon>Euteleostomi</taxon>
        <taxon>Actinopterygii</taxon>
        <taxon>Neopterygii</taxon>
        <taxon>Teleostei</taxon>
        <taxon>Ostariophysi</taxon>
        <taxon>Cypriniformes</taxon>
        <taxon>Cyprinidae</taxon>
        <taxon>Acrossocheilinae</taxon>
        <taxon>Onychostoma</taxon>
    </lineage>
</organism>
<accession>A0A7J6BTN7</accession>
<feature type="region of interest" description="Disordered" evidence="1">
    <location>
        <begin position="1"/>
        <end position="42"/>
    </location>
</feature>
<comment type="caution">
    <text evidence="2">The sequence shown here is derived from an EMBL/GenBank/DDBJ whole genome shotgun (WGS) entry which is preliminary data.</text>
</comment>
<feature type="region of interest" description="Disordered" evidence="1">
    <location>
        <begin position="60"/>
        <end position="94"/>
    </location>
</feature>
<evidence type="ECO:0000256" key="1">
    <source>
        <dbReference type="SAM" id="MobiDB-lite"/>
    </source>
</evidence>
<keyword evidence="3" id="KW-1185">Reference proteome</keyword>
<dbReference type="AlphaFoldDB" id="A0A7J6BTN7"/>
<proteinExistence type="predicted"/>
<sequence>MPQHILRQDSIPPRGSEIDTPSPACSRHPNPPLIPLLPDSEAGHRPPLLRGYLWRTTPTCSPAEPVTPTLKPGLLTQPTVPSRESGHWSPWERFTTGHTGRSLPMVTPGEIYRWSPRERFYHWSLRIALGLPGFLGDSASPTDGTTTPA</sequence>
<dbReference type="Proteomes" id="UP000579812">
    <property type="component" value="Unassembled WGS sequence"/>
</dbReference>
<dbReference type="EMBL" id="JAAMOB010000021">
    <property type="protein sequence ID" value="KAF4098328.1"/>
    <property type="molecule type" value="Genomic_DNA"/>
</dbReference>